<evidence type="ECO:0000313" key="2">
    <source>
        <dbReference type="Proteomes" id="UP001497497"/>
    </source>
</evidence>
<name>A0AAV2HBX9_LYMST</name>
<organism evidence="1 2">
    <name type="scientific">Lymnaea stagnalis</name>
    <name type="common">Great pond snail</name>
    <name type="synonym">Helix stagnalis</name>
    <dbReference type="NCBI Taxonomy" id="6523"/>
    <lineage>
        <taxon>Eukaryota</taxon>
        <taxon>Metazoa</taxon>
        <taxon>Spiralia</taxon>
        <taxon>Lophotrochozoa</taxon>
        <taxon>Mollusca</taxon>
        <taxon>Gastropoda</taxon>
        <taxon>Heterobranchia</taxon>
        <taxon>Euthyneura</taxon>
        <taxon>Panpulmonata</taxon>
        <taxon>Hygrophila</taxon>
        <taxon>Lymnaeoidea</taxon>
        <taxon>Lymnaeidae</taxon>
        <taxon>Lymnaea</taxon>
    </lineage>
</organism>
<feature type="non-terminal residue" evidence="1">
    <location>
        <position position="91"/>
    </location>
</feature>
<dbReference type="PANTHER" id="PTHR44464">
    <property type="entry name" value="WD REPEAT-CONTAINING PROTEIN 17"/>
    <property type="match status" value="1"/>
</dbReference>
<feature type="non-terminal residue" evidence="1">
    <location>
        <position position="1"/>
    </location>
</feature>
<dbReference type="SUPFAM" id="SSF50998">
    <property type="entry name" value="Quinoprotein alcohol dehydrogenase-like"/>
    <property type="match status" value="1"/>
</dbReference>
<dbReference type="AlphaFoldDB" id="A0AAV2HBX9"/>
<sequence>LICNQLQGVRLVDVPNQRVVMFFQLPSAASHVQTLAWVKNAPGMFITGDIKGGILRVWSVSNSTPLENIKIKATGFHHLDVLSHSKNTEIQ</sequence>
<reference evidence="1 2" key="1">
    <citation type="submission" date="2024-04" db="EMBL/GenBank/DDBJ databases">
        <authorList>
            <consortium name="Genoscope - CEA"/>
            <person name="William W."/>
        </authorList>
    </citation>
    <scope>NUCLEOTIDE SEQUENCE [LARGE SCALE GENOMIC DNA]</scope>
</reference>
<dbReference type="Proteomes" id="UP001497497">
    <property type="component" value="Unassembled WGS sequence"/>
</dbReference>
<comment type="caution">
    <text evidence="1">The sequence shown here is derived from an EMBL/GenBank/DDBJ whole genome shotgun (WGS) entry which is preliminary data.</text>
</comment>
<protein>
    <submittedName>
        <fullName evidence="1">Uncharacterized protein</fullName>
    </submittedName>
</protein>
<evidence type="ECO:0000313" key="1">
    <source>
        <dbReference type="EMBL" id="CAL1530908.1"/>
    </source>
</evidence>
<gene>
    <name evidence="1" type="ORF">GSLYS_00005033001</name>
</gene>
<proteinExistence type="predicted"/>
<dbReference type="EMBL" id="CAXITT010000077">
    <property type="protein sequence ID" value="CAL1530908.1"/>
    <property type="molecule type" value="Genomic_DNA"/>
</dbReference>
<dbReference type="InterPro" id="IPR011047">
    <property type="entry name" value="Quinoprotein_ADH-like_sf"/>
</dbReference>
<keyword evidence="2" id="KW-1185">Reference proteome</keyword>
<dbReference type="PANTHER" id="PTHR44464:SF1">
    <property type="entry name" value="WD REPEAT-CONTAINING PROTEIN 17"/>
    <property type="match status" value="1"/>
</dbReference>
<accession>A0AAV2HBX9</accession>